<evidence type="ECO:0000313" key="2">
    <source>
        <dbReference type="EMBL" id="CAL6031288.1"/>
    </source>
</evidence>
<organism evidence="1">
    <name type="scientific">Hexamita inflata</name>
    <dbReference type="NCBI Taxonomy" id="28002"/>
    <lineage>
        <taxon>Eukaryota</taxon>
        <taxon>Metamonada</taxon>
        <taxon>Diplomonadida</taxon>
        <taxon>Hexamitidae</taxon>
        <taxon>Hexamitinae</taxon>
        <taxon>Hexamita</taxon>
    </lineage>
</organism>
<dbReference type="EMBL" id="CAXDID020000119">
    <property type="protein sequence ID" value="CAL6031288.1"/>
    <property type="molecule type" value="Genomic_DNA"/>
</dbReference>
<dbReference type="Gene3D" id="1.10.287.1490">
    <property type="match status" value="1"/>
</dbReference>
<sequence length="212" mass="22841">MTSTKNDVTSIQNSISGINGHINNINNVNAVQSQEITNLNSLGQQTQSQITQLQQSLSTVNSSLRQQLDSQSQYITSVSNSLATTNSQVSNLQNQMVGTKNDVVNIQNAISDISGQINNINYVDAAQNADIASLKAKTTQEVNGAFWCLMSKNSLHDSITGYCTNLNLCCSTLNIRNAINGQIVTTVRACFQSYDDTAQTYTVAACGTFVSI</sequence>
<accession>A0AA86TKF7</accession>
<comment type="caution">
    <text evidence="1">The sequence shown here is derived from an EMBL/GenBank/DDBJ whole genome shotgun (WGS) entry which is preliminary data.</text>
</comment>
<reference evidence="1" key="1">
    <citation type="submission" date="2023-06" db="EMBL/GenBank/DDBJ databases">
        <authorList>
            <person name="Kurt Z."/>
        </authorList>
    </citation>
    <scope>NUCLEOTIDE SEQUENCE</scope>
</reference>
<dbReference type="EMBL" id="CATOUU010000075">
    <property type="protein sequence ID" value="CAI9915613.1"/>
    <property type="molecule type" value="Genomic_DNA"/>
</dbReference>
<dbReference type="AlphaFoldDB" id="A0AA86TKF7"/>
<evidence type="ECO:0000313" key="1">
    <source>
        <dbReference type="EMBL" id="CAI9915613.1"/>
    </source>
</evidence>
<name>A0AA86TKF7_9EUKA</name>
<dbReference type="Proteomes" id="UP001642409">
    <property type="component" value="Unassembled WGS sequence"/>
</dbReference>
<proteinExistence type="predicted"/>
<reference evidence="2 3" key="2">
    <citation type="submission" date="2024-07" db="EMBL/GenBank/DDBJ databases">
        <authorList>
            <person name="Akdeniz Z."/>
        </authorList>
    </citation>
    <scope>NUCLEOTIDE SEQUENCE [LARGE SCALE GENOMIC DNA]</scope>
</reference>
<keyword evidence="3" id="KW-1185">Reference proteome</keyword>
<gene>
    <name evidence="1" type="ORF">HINF_LOCUS3258</name>
    <name evidence="2" type="ORF">HINF_LOCUS33933</name>
</gene>
<evidence type="ECO:0000313" key="3">
    <source>
        <dbReference type="Proteomes" id="UP001642409"/>
    </source>
</evidence>
<protein>
    <submittedName>
        <fullName evidence="2">Hypothetical_protein</fullName>
    </submittedName>
</protein>